<dbReference type="Proteomes" id="UP000315369">
    <property type="component" value="Unassembled WGS sequence"/>
</dbReference>
<dbReference type="PANTHER" id="PTHR24034">
    <property type="entry name" value="EGF-LIKE DOMAIN-CONTAINING PROTEIN"/>
    <property type="match status" value="1"/>
</dbReference>
<dbReference type="CDD" id="cd00054">
    <property type="entry name" value="EGF_CA"/>
    <property type="match status" value="2"/>
</dbReference>
<dbReference type="Pfam" id="PF07645">
    <property type="entry name" value="EGF_CA"/>
    <property type="match status" value="1"/>
</dbReference>
<dbReference type="PANTHER" id="PTHR24034:SF89">
    <property type="entry name" value="COMPLEMENT COMPONENT C1Q RECEPTOR"/>
    <property type="match status" value="1"/>
</dbReference>
<name>A0A540WRK4_9BACT</name>
<evidence type="ECO:0000313" key="8">
    <source>
        <dbReference type="Proteomes" id="UP000315369"/>
    </source>
</evidence>
<dbReference type="NCBIfam" id="TIGR02232">
    <property type="entry name" value="myxo_disulf_rpt"/>
    <property type="match status" value="1"/>
</dbReference>
<dbReference type="InterPro" id="IPR011936">
    <property type="entry name" value="Myxo_disulph_rpt"/>
</dbReference>
<organism evidence="7 8">
    <name type="scientific">Myxococcus llanfairpwllgwyngyllgogerychwyrndrobwllllantysiliogogogochensis</name>
    <dbReference type="NCBI Taxonomy" id="2590453"/>
    <lineage>
        <taxon>Bacteria</taxon>
        <taxon>Pseudomonadati</taxon>
        <taxon>Myxococcota</taxon>
        <taxon>Myxococcia</taxon>
        <taxon>Myxococcales</taxon>
        <taxon>Cystobacterineae</taxon>
        <taxon>Myxococcaceae</taxon>
        <taxon>Myxococcus</taxon>
    </lineage>
</organism>
<dbReference type="InterPro" id="IPR024731">
    <property type="entry name" value="NELL2-like_EGF"/>
</dbReference>
<keyword evidence="3" id="KW-0677">Repeat</keyword>
<dbReference type="PROSITE" id="PS01187">
    <property type="entry name" value="EGF_CA"/>
    <property type="match status" value="2"/>
</dbReference>
<dbReference type="InterPro" id="IPR001881">
    <property type="entry name" value="EGF-like_Ca-bd_dom"/>
</dbReference>
<dbReference type="PROSITE" id="PS00010">
    <property type="entry name" value="ASX_HYDROXYL"/>
    <property type="match status" value="1"/>
</dbReference>
<gene>
    <name evidence="7" type="ORF">FJV41_33650</name>
</gene>
<dbReference type="PROSITE" id="PS50026">
    <property type="entry name" value="EGF_3"/>
    <property type="match status" value="1"/>
</dbReference>
<evidence type="ECO:0000256" key="3">
    <source>
        <dbReference type="ARBA" id="ARBA00022737"/>
    </source>
</evidence>
<proteinExistence type="predicted"/>
<evidence type="ECO:0000313" key="7">
    <source>
        <dbReference type="EMBL" id="TQF11547.1"/>
    </source>
</evidence>
<dbReference type="AlphaFoldDB" id="A0A540WRK4"/>
<evidence type="ECO:0000259" key="6">
    <source>
        <dbReference type="PROSITE" id="PS50026"/>
    </source>
</evidence>
<dbReference type="PROSITE" id="PS01186">
    <property type="entry name" value="EGF_2"/>
    <property type="match status" value="1"/>
</dbReference>
<dbReference type="Pfam" id="PF12947">
    <property type="entry name" value="EGF_3"/>
    <property type="match status" value="1"/>
</dbReference>
<dbReference type="SMART" id="SM00179">
    <property type="entry name" value="EGF_CA"/>
    <property type="match status" value="2"/>
</dbReference>
<dbReference type="SUPFAM" id="SSF57196">
    <property type="entry name" value="EGF/Laminin"/>
    <property type="match status" value="1"/>
</dbReference>
<keyword evidence="2" id="KW-0732">Signal</keyword>
<dbReference type="OrthoDB" id="5514547at2"/>
<dbReference type="InterPro" id="IPR018097">
    <property type="entry name" value="EGF_Ca-bd_CS"/>
</dbReference>
<protein>
    <submittedName>
        <fullName evidence="7">EGF domain-containing protein</fullName>
    </submittedName>
</protein>
<evidence type="ECO:0000256" key="4">
    <source>
        <dbReference type="ARBA" id="ARBA00023157"/>
    </source>
</evidence>
<sequence length="519" mass="53154">MRSIRKAGARGGWFHRSASSLQLDGMEQNMKVSRGMSMTRGLRAALAFVVVGAFGACGANPDEEVLFDAESSSEVSAFAGDPYADAVVQDGLLGVNNPQNAVGAPNGTTASFLGLLGASLTLDMGAGEEGTGPLRIYYRGLNLAVIAQVEFLGTNMQVISTGQAQLLDLGLGTHSTVVSFNNPTPYRYVRLRAGLLAIFQVDAVEATSIVNTVVCGDGMVGTGEGCDDGNRGAGDGCSANCAVEPGYTCQGQPSVCHDVNECTNGTAQCSPNAYCTNTPGSYTCTCKPGYSGDGWTCNDINECTNGTAHCQPGEQCVNTPGSYYCQPGTCAPPRVQCGSQCVDVWSDEHNCGSCGNVCAAGKTCNAGVCTGGGGGIALQVTATWGRDGDADLVVRTPTGKLIYYDNRGPGPSTDGGELDQDASSGRGPENVVWNPGFTPPNGTYDICLKAAGFSPTASSENPVPYSVTVKRAGQSDQVFTGAATSADVGSACYPCHPSYVGSITYPSGVSGGGEPNCPL</sequence>
<reference evidence="7 8" key="1">
    <citation type="submission" date="2019-06" db="EMBL/GenBank/DDBJ databases">
        <authorList>
            <person name="Livingstone P."/>
            <person name="Whitworth D."/>
        </authorList>
    </citation>
    <scope>NUCLEOTIDE SEQUENCE [LARGE SCALE GENOMIC DNA]</scope>
    <source>
        <strain evidence="7 8">AM401</strain>
    </source>
</reference>
<evidence type="ECO:0000256" key="5">
    <source>
        <dbReference type="SAM" id="MobiDB-lite"/>
    </source>
</evidence>
<keyword evidence="4" id="KW-1015">Disulfide bond</keyword>
<dbReference type="EMBL" id="VIFM01000182">
    <property type="protein sequence ID" value="TQF11547.1"/>
    <property type="molecule type" value="Genomic_DNA"/>
</dbReference>
<comment type="caution">
    <text evidence="7">The sequence shown here is derived from an EMBL/GenBank/DDBJ whole genome shotgun (WGS) entry which is preliminary data.</text>
</comment>
<dbReference type="GO" id="GO:0005509">
    <property type="term" value="F:calcium ion binding"/>
    <property type="evidence" value="ECO:0007669"/>
    <property type="project" value="InterPro"/>
</dbReference>
<evidence type="ECO:0000256" key="2">
    <source>
        <dbReference type="ARBA" id="ARBA00022729"/>
    </source>
</evidence>
<feature type="domain" description="EGF-like" evidence="6">
    <location>
        <begin position="258"/>
        <end position="298"/>
    </location>
</feature>
<dbReference type="FunFam" id="2.10.25.10:FF:000038">
    <property type="entry name" value="Fibrillin 2"/>
    <property type="match status" value="1"/>
</dbReference>
<dbReference type="InterPro" id="IPR000152">
    <property type="entry name" value="EGF-type_Asp/Asn_hydroxyl_site"/>
</dbReference>
<dbReference type="Gene3D" id="2.10.25.10">
    <property type="entry name" value="Laminin"/>
    <property type="match status" value="2"/>
</dbReference>
<dbReference type="SMART" id="SM00181">
    <property type="entry name" value="EGF"/>
    <property type="match status" value="2"/>
</dbReference>
<evidence type="ECO:0000256" key="1">
    <source>
        <dbReference type="ARBA" id="ARBA00022536"/>
    </source>
</evidence>
<dbReference type="InterPro" id="IPR050751">
    <property type="entry name" value="ECM_structural_protein"/>
</dbReference>
<keyword evidence="8" id="KW-1185">Reference proteome</keyword>
<feature type="region of interest" description="Disordered" evidence="5">
    <location>
        <begin position="404"/>
        <end position="431"/>
    </location>
</feature>
<keyword evidence="1" id="KW-0245">EGF-like domain</keyword>
<dbReference type="InterPro" id="IPR000742">
    <property type="entry name" value="EGF"/>
</dbReference>
<dbReference type="InterPro" id="IPR049883">
    <property type="entry name" value="NOTCH1_EGF-like"/>
</dbReference>
<accession>A0A540WRK4</accession>